<dbReference type="InterPro" id="IPR001753">
    <property type="entry name" value="Enoyl-CoA_hydra/iso"/>
</dbReference>
<proteinExistence type="inferred from homology"/>
<dbReference type="CDD" id="cd06558">
    <property type="entry name" value="crotonase-like"/>
    <property type="match status" value="1"/>
</dbReference>
<evidence type="ECO:0000256" key="1">
    <source>
        <dbReference type="ARBA" id="ARBA00004275"/>
    </source>
</evidence>
<dbReference type="Gene3D" id="1.10.12.10">
    <property type="entry name" value="Lyase 2-enoyl-coa Hydratase, Chain A, domain 2"/>
    <property type="match status" value="1"/>
</dbReference>
<dbReference type="EMBL" id="WRPP01000004">
    <property type="protein sequence ID" value="MVU79926.1"/>
    <property type="molecule type" value="Genomic_DNA"/>
</dbReference>
<comment type="similarity">
    <text evidence="2">Belongs to the enoyl-CoA hydratase/isomerase family.</text>
</comment>
<dbReference type="AlphaFoldDB" id="A0A7K1UZV0"/>
<evidence type="ECO:0000256" key="4">
    <source>
        <dbReference type="ARBA" id="ARBA00023235"/>
    </source>
</evidence>
<keyword evidence="4" id="KW-0413">Isomerase</keyword>
<dbReference type="InterPro" id="IPR014748">
    <property type="entry name" value="Enoyl-CoA_hydra_C"/>
</dbReference>
<name>A0A7K1UZV0_9NOCA</name>
<comment type="caution">
    <text evidence="6">The sequence shown here is derived from an EMBL/GenBank/DDBJ whole genome shotgun (WGS) entry which is preliminary data.</text>
</comment>
<keyword evidence="7" id="KW-1185">Reference proteome</keyword>
<reference evidence="6 7" key="1">
    <citation type="submission" date="2019-12" db="EMBL/GenBank/DDBJ databases">
        <title>Nocardia sp. nov. ET3-3 isolated from soil.</title>
        <authorList>
            <person name="Kanchanasin P."/>
            <person name="Tanasupawat S."/>
            <person name="Yuki M."/>
            <person name="Kudo T."/>
        </authorList>
    </citation>
    <scope>NUCLEOTIDE SEQUENCE [LARGE SCALE GENOMIC DNA]</scope>
    <source>
        <strain evidence="6 7">ET3-3</strain>
    </source>
</reference>
<dbReference type="InterPro" id="IPR051053">
    <property type="entry name" value="ECH/Chromodomain_protein"/>
</dbReference>
<evidence type="ECO:0000256" key="3">
    <source>
        <dbReference type="ARBA" id="ARBA00023140"/>
    </source>
</evidence>
<dbReference type="RefSeq" id="WP_157389508.1">
    <property type="nucleotide sequence ID" value="NZ_WRPP01000004.1"/>
</dbReference>
<evidence type="ECO:0000256" key="5">
    <source>
        <dbReference type="SAM" id="MobiDB-lite"/>
    </source>
</evidence>
<dbReference type="Pfam" id="PF00378">
    <property type="entry name" value="ECH_1"/>
    <property type="match status" value="1"/>
</dbReference>
<dbReference type="PANTHER" id="PTHR43684:SF1">
    <property type="entry name" value="ENOYL-COA DELTA ISOMERASE 2"/>
    <property type="match status" value="1"/>
</dbReference>
<keyword evidence="3" id="KW-0576">Peroxisome</keyword>
<accession>A0A7K1UZV0</accession>
<evidence type="ECO:0000313" key="7">
    <source>
        <dbReference type="Proteomes" id="UP000466794"/>
    </source>
</evidence>
<comment type="subcellular location">
    <subcellularLocation>
        <location evidence="1">Peroxisome</location>
    </subcellularLocation>
</comment>
<dbReference type="SUPFAM" id="SSF52096">
    <property type="entry name" value="ClpP/crotonase"/>
    <property type="match status" value="1"/>
</dbReference>
<dbReference type="Gene3D" id="3.90.226.10">
    <property type="entry name" value="2-enoyl-CoA Hydratase, Chain A, domain 1"/>
    <property type="match status" value="1"/>
</dbReference>
<feature type="compositionally biased region" description="Basic and acidic residues" evidence="5">
    <location>
        <begin position="1"/>
        <end position="11"/>
    </location>
</feature>
<gene>
    <name evidence="6" type="ORF">GPX89_22110</name>
</gene>
<feature type="region of interest" description="Disordered" evidence="5">
    <location>
        <begin position="1"/>
        <end position="22"/>
    </location>
</feature>
<protein>
    <submittedName>
        <fullName evidence="6">Enoyl-CoA hydratase</fullName>
    </submittedName>
</protein>
<evidence type="ECO:0000313" key="6">
    <source>
        <dbReference type="EMBL" id="MVU79926.1"/>
    </source>
</evidence>
<dbReference type="InterPro" id="IPR029045">
    <property type="entry name" value="ClpP/crotonase-like_dom_sf"/>
</dbReference>
<dbReference type="GO" id="GO:0004165">
    <property type="term" value="F:delta(3)-delta(2)-enoyl-CoA isomerase activity"/>
    <property type="evidence" value="ECO:0007669"/>
    <property type="project" value="UniProtKB-ARBA"/>
</dbReference>
<organism evidence="6 7">
    <name type="scientific">Nocardia terrae</name>
    <dbReference type="NCBI Taxonomy" id="2675851"/>
    <lineage>
        <taxon>Bacteria</taxon>
        <taxon>Bacillati</taxon>
        <taxon>Actinomycetota</taxon>
        <taxon>Actinomycetes</taxon>
        <taxon>Mycobacteriales</taxon>
        <taxon>Nocardiaceae</taxon>
        <taxon>Nocardia</taxon>
    </lineage>
</organism>
<dbReference type="Proteomes" id="UP000466794">
    <property type="component" value="Unassembled WGS sequence"/>
</dbReference>
<dbReference type="PANTHER" id="PTHR43684">
    <property type="match status" value="1"/>
</dbReference>
<sequence>MDSASRSDSRRGGGGATGGRDYENILFEHQGPIARITLNRPNAANGIDQALADELVRAAEYCSEDPAVKVVVLTGAGRFFSAGGDVRAMAEADNAGRFIEKLAETLHHAVSALARMDALLIVGVNGTAAGAGFSLAVAGDLVVAAESAKFTMAYTKIGLSPDGGASYYLPRLIGLRKAQDLMLTNRTLTAPEALDWGLLHRVVPDAQLTEAVEAFAQEFATGPKGSNANVKKLLLVSGQHTLEEQLNTEAGFITHCAESADGQEGIAAFTGKRAPKFA</sequence>
<evidence type="ECO:0000256" key="2">
    <source>
        <dbReference type="ARBA" id="ARBA00005254"/>
    </source>
</evidence>